<comment type="similarity">
    <text evidence="1 8">Belongs to the photoactive yellow protein family.</text>
</comment>
<dbReference type="SUPFAM" id="SSF55785">
    <property type="entry name" value="PYP-like sensor domain (PAS domain)"/>
    <property type="match status" value="1"/>
</dbReference>
<name>A0A9X5B4F7_9GAMM</name>
<keyword evidence="3 8" id="KW-0600">Photoreceptor protein</keyword>
<dbReference type="Pfam" id="PF00989">
    <property type="entry name" value="PAS"/>
    <property type="match status" value="1"/>
</dbReference>
<evidence type="ECO:0000256" key="8">
    <source>
        <dbReference type="PIRNR" id="PIRNR000087"/>
    </source>
</evidence>
<dbReference type="NCBIfam" id="TIGR02373">
    <property type="entry name" value="photo_yellow"/>
    <property type="match status" value="1"/>
</dbReference>
<comment type="caution">
    <text evidence="11">The sequence shown here is derived from an EMBL/GenBank/DDBJ whole genome shotgun (WGS) entry which is preliminary data.</text>
</comment>
<dbReference type="PIRSF" id="PIRSF000087">
    <property type="entry name" value="PYP"/>
    <property type="match status" value="1"/>
</dbReference>
<sequence>MKRVRFEPDDLQNALSGISDKEVNELMFGAIELDAKGTILNFNQAESDLTGRKPEDVIGKNFFDDVAPCTRSNEFSGRFFEGVRTGSFNAQFEYVFDHEMTPTKVRIIMVKAIESNTYWLFIKRKLTDDR</sequence>
<dbReference type="RefSeq" id="WP_160898505.1">
    <property type="nucleotide sequence ID" value="NZ_WMEX01000003.1"/>
</dbReference>
<gene>
    <name evidence="11" type="primary">pyp</name>
    <name evidence="11" type="ORF">GLW01_05950</name>
</gene>
<dbReference type="NCBIfam" id="TIGR00229">
    <property type="entry name" value="sensory_box"/>
    <property type="match status" value="1"/>
</dbReference>
<evidence type="ECO:0000313" key="11">
    <source>
        <dbReference type="EMBL" id="MYL26335.1"/>
    </source>
</evidence>
<dbReference type="EMBL" id="WMEX01000003">
    <property type="protein sequence ID" value="MYL26335.1"/>
    <property type="molecule type" value="Genomic_DNA"/>
</dbReference>
<dbReference type="GO" id="GO:0006355">
    <property type="term" value="P:regulation of DNA-templated transcription"/>
    <property type="evidence" value="ECO:0007669"/>
    <property type="project" value="UniProtKB-UniRule"/>
</dbReference>
<dbReference type="PROSITE" id="PS50112">
    <property type="entry name" value="PAS"/>
    <property type="match status" value="1"/>
</dbReference>
<reference evidence="11 12" key="1">
    <citation type="submission" date="2019-11" db="EMBL/GenBank/DDBJ databases">
        <title>Genome sequences of 17 halophilic strains isolated from different environments.</title>
        <authorList>
            <person name="Furrow R.E."/>
        </authorList>
    </citation>
    <scope>NUCLEOTIDE SEQUENCE [LARGE SCALE GENOMIC DNA]</scope>
    <source>
        <strain evidence="11 12">22507_15_FS</strain>
    </source>
</reference>
<dbReference type="OrthoDB" id="329226at2"/>
<keyword evidence="4 8" id="KW-0716">Sensory transduction</keyword>
<proteinExistence type="inferred from homology"/>
<feature type="domain" description="PAS" evidence="10">
    <location>
        <begin position="33"/>
        <end position="66"/>
    </location>
</feature>
<protein>
    <recommendedName>
        <fullName evidence="2 7">Photoactive yellow protein</fullName>
        <shortName evidence="8">PYP</shortName>
    </recommendedName>
</protein>
<evidence type="ECO:0000256" key="2">
    <source>
        <dbReference type="ARBA" id="ARBA00019243"/>
    </source>
</evidence>
<evidence type="ECO:0000313" key="12">
    <source>
        <dbReference type="Proteomes" id="UP000460751"/>
    </source>
</evidence>
<evidence type="ECO:0000256" key="9">
    <source>
        <dbReference type="PIRSR" id="PIRSR000087-50"/>
    </source>
</evidence>
<dbReference type="GO" id="GO:0009881">
    <property type="term" value="F:photoreceptor activity"/>
    <property type="evidence" value="ECO:0007669"/>
    <property type="project" value="UniProtKB-UniRule"/>
</dbReference>
<organism evidence="11 12">
    <name type="scientific">Vreelandella halophila</name>
    <dbReference type="NCBI Taxonomy" id="86177"/>
    <lineage>
        <taxon>Bacteria</taxon>
        <taxon>Pseudomonadati</taxon>
        <taxon>Pseudomonadota</taxon>
        <taxon>Gammaproteobacteria</taxon>
        <taxon>Oceanospirillales</taxon>
        <taxon>Halomonadaceae</taxon>
        <taxon>Vreelandella</taxon>
    </lineage>
</organism>
<keyword evidence="12" id="KW-1185">Reference proteome</keyword>
<evidence type="ECO:0000256" key="4">
    <source>
        <dbReference type="ARBA" id="ARBA00022606"/>
    </source>
</evidence>
<dbReference type="InterPro" id="IPR012130">
    <property type="entry name" value="PYP"/>
</dbReference>
<dbReference type="Proteomes" id="UP000460751">
    <property type="component" value="Unassembled WGS sequence"/>
</dbReference>
<comment type="PTM">
    <text evidence="9">The 4-hydroxycinnamic acid (p-coumaric acid) chromophore is covalently bound via a thioester linkage.</text>
</comment>
<evidence type="ECO:0000256" key="7">
    <source>
        <dbReference type="NCBIfam" id="TIGR02373"/>
    </source>
</evidence>
<dbReference type="GO" id="GO:0007602">
    <property type="term" value="P:phototransduction"/>
    <property type="evidence" value="ECO:0007669"/>
    <property type="project" value="UniProtKB-UniRule"/>
</dbReference>
<evidence type="ECO:0000256" key="6">
    <source>
        <dbReference type="ARBA" id="ARBA00023170"/>
    </source>
</evidence>
<dbReference type="AlphaFoldDB" id="A0A9X5B4F7"/>
<dbReference type="Gene3D" id="3.30.450.20">
    <property type="entry name" value="PAS domain"/>
    <property type="match status" value="1"/>
</dbReference>
<dbReference type="InterPro" id="IPR013767">
    <property type="entry name" value="PAS_fold"/>
</dbReference>
<evidence type="ECO:0000256" key="5">
    <source>
        <dbReference type="ARBA" id="ARBA00022991"/>
    </source>
</evidence>
<evidence type="ECO:0000256" key="1">
    <source>
        <dbReference type="ARBA" id="ARBA00009132"/>
    </source>
</evidence>
<keyword evidence="6 8" id="KW-0675">Receptor</keyword>
<dbReference type="InterPro" id="IPR000014">
    <property type="entry name" value="PAS"/>
</dbReference>
<evidence type="ECO:0000256" key="3">
    <source>
        <dbReference type="ARBA" id="ARBA00022543"/>
    </source>
</evidence>
<accession>A0A9X5B4F7</accession>
<dbReference type="InterPro" id="IPR035965">
    <property type="entry name" value="PAS-like_dom_sf"/>
</dbReference>
<evidence type="ECO:0000259" key="10">
    <source>
        <dbReference type="PROSITE" id="PS50112"/>
    </source>
</evidence>
<keyword evidence="5 8" id="KW-0157">Chromophore</keyword>
<dbReference type="CDD" id="cd00130">
    <property type="entry name" value="PAS"/>
    <property type="match status" value="1"/>
</dbReference>
<feature type="modified residue" description="S-(4-hydroxycinnamyl)cysteine" evidence="9">
    <location>
        <position position="69"/>
    </location>
</feature>